<protein>
    <submittedName>
        <fullName evidence="2">SDR family NAD(P)-dependent oxidoreductase</fullName>
    </submittedName>
</protein>
<keyword evidence="3" id="KW-1185">Reference proteome</keyword>
<dbReference type="Gene3D" id="3.40.50.720">
    <property type="entry name" value="NAD(P)-binding Rossmann-like Domain"/>
    <property type="match status" value="1"/>
</dbReference>
<organism evidence="2 3">
    <name type="scientific">Aliirhizobium smilacinae</name>
    <dbReference type="NCBI Taxonomy" id="1395944"/>
    <lineage>
        <taxon>Bacteria</taxon>
        <taxon>Pseudomonadati</taxon>
        <taxon>Pseudomonadota</taxon>
        <taxon>Alphaproteobacteria</taxon>
        <taxon>Hyphomicrobiales</taxon>
        <taxon>Rhizobiaceae</taxon>
        <taxon>Aliirhizobium</taxon>
    </lineage>
</organism>
<dbReference type="SUPFAM" id="SSF51735">
    <property type="entry name" value="NAD(P)-binding Rossmann-fold domains"/>
    <property type="match status" value="1"/>
</dbReference>
<gene>
    <name evidence="2" type="ORF">FHP24_03650</name>
</gene>
<dbReference type="OrthoDB" id="9781689at2"/>
<dbReference type="EMBL" id="VDMN01000001">
    <property type="protein sequence ID" value="TNM65378.1"/>
    <property type="molecule type" value="Genomic_DNA"/>
</dbReference>
<dbReference type="Pfam" id="PF00106">
    <property type="entry name" value="adh_short"/>
    <property type="match status" value="1"/>
</dbReference>
<evidence type="ECO:0000313" key="3">
    <source>
        <dbReference type="Proteomes" id="UP000311605"/>
    </source>
</evidence>
<dbReference type="PANTHER" id="PTHR43550">
    <property type="entry name" value="3-KETODIHYDROSPHINGOSINE REDUCTASE"/>
    <property type="match status" value="1"/>
</dbReference>
<dbReference type="PANTHER" id="PTHR43550:SF3">
    <property type="entry name" value="3-KETODIHYDROSPHINGOSINE REDUCTASE"/>
    <property type="match status" value="1"/>
</dbReference>
<dbReference type="GO" id="GO:0047560">
    <property type="term" value="F:3-dehydrosphinganine reductase activity"/>
    <property type="evidence" value="ECO:0007669"/>
    <property type="project" value="TreeGrafter"/>
</dbReference>
<dbReference type="GO" id="GO:0006666">
    <property type="term" value="P:3-keto-sphinganine metabolic process"/>
    <property type="evidence" value="ECO:0007669"/>
    <property type="project" value="TreeGrafter"/>
</dbReference>
<evidence type="ECO:0000256" key="1">
    <source>
        <dbReference type="RuleBase" id="RU000363"/>
    </source>
</evidence>
<dbReference type="PRINTS" id="PR00081">
    <property type="entry name" value="GDHRDH"/>
</dbReference>
<dbReference type="Proteomes" id="UP000311605">
    <property type="component" value="Unassembled WGS sequence"/>
</dbReference>
<accession>A0A5C4XPZ4</accession>
<dbReference type="AlphaFoldDB" id="A0A5C4XPZ4"/>
<sequence length="261" mass="27642">MHVVVTGGSSGIGLEVAKIYACRGASVSLIARNVDRLQAARNEIERTVEGGGKIFVIGADAASGVELSAAIQACEATFGPCDILVASAGIVEPGWFHEQAVDIFQVQWQTNVTGVVNAVRAVYAGMRRRGQGRIMIVSSAAAFIGIPAYTAYCASKSALVGFADALRLEAVGTDISVGICFPPDTDTPQLSREIESRPREAALLMGTIKPSSAADIGRKLVVGVDRRRGRVYFTSSVAALAMLGPVARPIIAWWYKHRISH</sequence>
<evidence type="ECO:0000313" key="2">
    <source>
        <dbReference type="EMBL" id="TNM65378.1"/>
    </source>
</evidence>
<dbReference type="InterPro" id="IPR020904">
    <property type="entry name" value="Sc_DH/Rdtase_CS"/>
</dbReference>
<dbReference type="GO" id="GO:0030148">
    <property type="term" value="P:sphingolipid biosynthetic process"/>
    <property type="evidence" value="ECO:0007669"/>
    <property type="project" value="TreeGrafter"/>
</dbReference>
<dbReference type="InterPro" id="IPR002347">
    <property type="entry name" value="SDR_fam"/>
</dbReference>
<dbReference type="GO" id="GO:0016020">
    <property type="term" value="C:membrane"/>
    <property type="evidence" value="ECO:0007669"/>
    <property type="project" value="GOC"/>
</dbReference>
<dbReference type="RefSeq" id="WP_139672993.1">
    <property type="nucleotide sequence ID" value="NZ_VDMN01000001.1"/>
</dbReference>
<comment type="caution">
    <text evidence="2">The sequence shown here is derived from an EMBL/GenBank/DDBJ whole genome shotgun (WGS) entry which is preliminary data.</text>
</comment>
<comment type="similarity">
    <text evidence="1">Belongs to the short-chain dehydrogenases/reductases (SDR) family.</text>
</comment>
<dbReference type="PROSITE" id="PS00061">
    <property type="entry name" value="ADH_SHORT"/>
    <property type="match status" value="1"/>
</dbReference>
<name>A0A5C4XPZ4_9HYPH</name>
<proteinExistence type="inferred from homology"/>
<dbReference type="PRINTS" id="PR00080">
    <property type="entry name" value="SDRFAMILY"/>
</dbReference>
<reference evidence="2 3" key="1">
    <citation type="submission" date="2019-06" db="EMBL/GenBank/DDBJ databases">
        <title>The draft genome of Rhizobium smilacinae PTYR-5.</title>
        <authorList>
            <person name="Liu L."/>
            <person name="Li L."/>
            <person name="Zhang X."/>
        </authorList>
    </citation>
    <scope>NUCLEOTIDE SEQUENCE [LARGE SCALE GENOMIC DNA]</scope>
    <source>
        <strain evidence="2 3">PTYR-5</strain>
    </source>
</reference>
<dbReference type="InterPro" id="IPR036291">
    <property type="entry name" value="NAD(P)-bd_dom_sf"/>
</dbReference>